<evidence type="ECO:0000313" key="2">
    <source>
        <dbReference type="EMBL" id="CAD8710047.1"/>
    </source>
</evidence>
<proteinExistence type="predicted"/>
<dbReference type="EMBL" id="HBFC01021315">
    <property type="protein sequence ID" value="CAD8710047.1"/>
    <property type="molecule type" value="Transcribed_RNA"/>
</dbReference>
<reference evidence="2" key="1">
    <citation type="submission" date="2021-01" db="EMBL/GenBank/DDBJ databases">
        <authorList>
            <person name="Corre E."/>
            <person name="Pelletier E."/>
            <person name="Niang G."/>
            <person name="Scheremetjew M."/>
            <person name="Finn R."/>
            <person name="Kale V."/>
            <person name="Holt S."/>
            <person name="Cochrane G."/>
            <person name="Meng A."/>
            <person name="Brown T."/>
            <person name="Cohen L."/>
        </authorList>
    </citation>
    <scope>NUCLEOTIDE SEQUENCE</scope>
    <source>
        <strain evidence="2">SL-175</strain>
    </source>
</reference>
<protein>
    <recommendedName>
        <fullName evidence="1">TGS domain-containing protein</fullName>
    </recommendedName>
</protein>
<dbReference type="SUPFAM" id="SSF81271">
    <property type="entry name" value="TGS-like"/>
    <property type="match status" value="1"/>
</dbReference>
<dbReference type="PANTHER" id="PTHR43061">
    <property type="entry name" value="GTP DIPHOSPHOKINASE RSH1, CHLOROPLASTIC-RELATED"/>
    <property type="match status" value="1"/>
</dbReference>
<dbReference type="PANTHER" id="PTHR43061:SF1">
    <property type="entry name" value="GTP DIPHOSPHOKINASE RSH1, CHLOROPLASTIC-RELATED"/>
    <property type="match status" value="1"/>
</dbReference>
<dbReference type="AlphaFoldDB" id="A0A7S0X9U9"/>
<feature type="domain" description="TGS" evidence="1">
    <location>
        <begin position="159"/>
        <end position="216"/>
    </location>
</feature>
<accession>A0A7S0X9U9</accession>
<organism evidence="2">
    <name type="scientific">Mantoniella antarctica</name>
    <dbReference type="NCBI Taxonomy" id="81844"/>
    <lineage>
        <taxon>Eukaryota</taxon>
        <taxon>Viridiplantae</taxon>
        <taxon>Chlorophyta</taxon>
        <taxon>Mamiellophyceae</taxon>
        <taxon>Mamiellales</taxon>
        <taxon>Mamiellaceae</taxon>
        <taxon>Mantoniella</taxon>
    </lineage>
</organism>
<name>A0A7S0X9U9_9CHLO</name>
<dbReference type="Pfam" id="PF02824">
    <property type="entry name" value="TGS"/>
    <property type="match status" value="1"/>
</dbReference>
<dbReference type="InterPro" id="IPR012675">
    <property type="entry name" value="Beta-grasp_dom_sf"/>
</dbReference>
<dbReference type="Gene3D" id="3.10.20.30">
    <property type="match status" value="1"/>
</dbReference>
<gene>
    <name evidence="2" type="ORF">MANT1106_LOCUS12733</name>
</gene>
<sequence>MARRTAKKLQRLRVRAAATGGMVAEAGVGVAAGAGPGPGANAEEESAGFDAAAAATADWQSKDALAFAVQSEAATAAAVQSQAAAAVDDEVFDDVSDSDDDKDEDEVIPPEETLLIRTGHARQVAWLSNIREWQEEFLGVLTAEEFVDTVTGDLLGRRVFVFTPSGGVMNLPHGSTVVDYAFYTDTGLDMIEAKVNGVAVGFDWTLSNADVVEIMTQEDSVTEQKIALQRRFLHVARTRSARYKIQKFLTEHGAMPGDSTELVSAAAPSSDLDIIDVGAKNDAVIAAARAVTLSCPPPSPNDLKKFSTVKVWLRCRDRNGLLAEISDSITKLGGCSIVGYSGSGLHDGSGEFGMAYTMQLDPQGKLANCLLSTTKEGATELAEQRLMEIDSRLTLLYRELMRNGAVLESQLFCDVGVGDGSGRRES</sequence>
<dbReference type="InterPro" id="IPR004095">
    <property type="entry name" value="TGS"/>
</dbReference>
<dbReference type="InterPro" id="IPR012676">
    <property type="entry name" value="TGS-like"/>
</dbReference>
<evidence type="ECO:0000259" key="1">
    <source>
        <dbReference type="Pfam" id="PF02824"/>
    </source>
</evidence>